<sequence length="50" mass="6128">MARNKPLSRKRILAAALNRSRPLPAWVYLKTNRRVRRRPRRHWRRVKLGV</sequence>
<evidence type="ECO:0000313" key="5">
    <source>
        <dbReference type="EMBL" id="AOZ55978.1"/>
    </source>
</evidence>
<comment type="similarity">
    <text evidence="1 4">Belongs to the eukaryotic ribosomal protein eL39 family.</text>
</comment>
<dbReference type="SUPFAM" id="SSF48662">
    <property type="entry name" value="Ribosomal protein L39e"/>
    <property type="match status" value="1"/>
</dbReference>
<reference evidence="5" key="1">
    <citation type="journal article" date="2017" name="Nature">
        <title>Metagenomic exploration of ASGARD archaea illuminates the origin of cellular complexity in eukaryotes.</title>
        <authorList>
            <person name="Zaremba-Niedzwiedzka K."/>
            <person name="Caceres E.F."/>
            <person name="Saw J.H.W."/>
            <person name="Backstrom D."/>
            <person name="Juzokaite L."/>
            <person name="Vancaester E."/>
            <person name="Seitz K.W."/>
            <person name="Anantharaman K."/>
            <person name="Starnawski P."/>
            <person name="Kjeldsen K.U."/>
            <person name="Stott M.B."/>
            <person name="Nunoura T."/>
            <person name="Banfield J.F."/>
            <person name="Schramm A."/>
            <person name="Baker B.J."/>
            <person name="Spang A."/>
            <person name="Ettema T.J.G."/>
        </authorList>
    </citation>
    <scope>NUCLEOTIDE SEQUENCE</scope>
    <source>
        <strain evidence="5">TIV_3</strain>
    </source>
</reference>
<dbReference type="GO" id="GO:1990904">
    <property type="term" value="C:ribonucleoprotein complex"/>
    <property type="evidence" value="ECO:0007669"/>
    <property type="project" value="UniProtKB-KW"/>
</dbReference>
<gene>
    <name evidence="4" type="primary">rpl39e</name>
</gene>
<evidence type="ECO:0000256" key="3">
    <source>
        <dbReference type="ARBA" id="ARBA00023274"/>
    </source>
</evidence>
<dbReference type="InterPro" id="IPR023626">
    <property type="entry name" value="Ribosomal_eL39_dom_sf"/>
</dbReference>
<evidence type="ECO:0000256" key="1">
    <source>
        <dbReference type="ARBA" id="ARBA00009339"/>
    </source>
</evidence>
<organism evidence="5">
    <name type="scientific">uncultured korarchaeote</name>
    <dbReference type="NCBI Taxonomy" id="161241"/>
    <lineage>
        <taxon>Archaea</taxon>
        <taxon>Thermoproteota</taxon>
        <taxon>environmental samples</taxon>
    </lineage>
</organism>
<proteinExistence type="inferred from homology"/>
<dbReference type="AlphaFoldDB" id="A0A1L2JJV2"/>
<dbReference type="Pfam" id="PF00832">
    <property type="entry name" value="Ribosomal_L39"/>
    <property type="match status" value="1"/>
</dbReference>
<protein>
    <recommendedName>
        <fullName evidence="4">Large ribosomal subunit protein eL39</fullName>
    </recommendedName>
</protein>
<dbReference type="HAMAP" id="MF_00629">
    <property type="entry name" value="Ribosomal_eL39"/>
    <property type="match status" value="1"/>
</dbReference>
<keyword evidence="3 4" id="KW-0687">Ribonucleoprotein</keyword>
<dbReference type="EMBL" id="KX764891">
    <property type="protein sequence ID" value="AOZ55978.1"/>
    <property type="molecule type" value="Genomic_DNA"/>
</dbReference>
<accession>A0A1L2JJV2</accession>
<dbReference type="InterPro" id="IPR000077">
    <property type="entry name" value="Ribosomal_eL39"/>
</dbReference>
<dbReference type="GO" id="GO:0005840">
    <property type="term" value="C:ribosome"/>
    <property type="evidence" value="ECO:0007669"/>
    <property type="project" value="UniProtKB-KW"/>
</dbReference>
<dbReference type="GO" id="GO:0006412">
    <property type="term" value="P:translation"/>
    <property type="evidence" value="ECO:0007669"/>
    <property type="project" value="UniProtKB-UniRule"/>
</dbReference>
<dbReference type="GO" id="GO:0003735">
    <property type="term" value="F:structural constituent of ribosome"/>
    <property type="evidence" value="ECO:0007669"/>
    <property type="project" value="InterPro"/>
</dbReference>
<evidence type="ECO:0000256" key="4">
    <source>
        <dbReference type="HAMAP-Rule" id="MF_00629"/>
    </source>
</evidence>
<evidence type="ECO:0000256" key="2">
    <source>
        <dbReference type="ARBA" id="ARBA00022980"/>
    </source>
</evidence>
<keyword evidence="2 4" id="KW-0689">Ribosomal protein</keyword>
<name>A0A1L2JJV2_9CREN</name>
<dbReference type="Gene3D" id="1.10.1620.10">
    <property type="entry name" value="Ribosomal protein L39e"/>
    <property type="match status" value="1"/>
</dbReference>